<name>A0A328HG01_ARTGO</name>
<dbReference type="GO" id="GO:0032259">
    <property type="term" value="P:methylation"/>
    <property type="evidence" value="ECO:0007669"/>
    <property type="project" value="UniProtKB-KW"/>
</dbReference>
<dbReference type="OrthoDB" id="9804312at2"/>
<sequence>MTLLTETSLEPFIALLKAQGRHAVLDVCCGPGDDGLRFVEAGIHYTGVDPFDGNVRYAMARRLSVSVAEPARLPFAANTFPAVWAVQSLEGLTADQADDVVRELERVAEPGAPIAVVLP</sequence>
<evidence type="ECO:0000313" key="2">
    <source>
        <dbReference type="EMBL" id="RAM37071.1"/>
    </source>
</evidence>
<dbReference type="RefSeq" id="WP_111904053.1">
    <property type="nucleotide sequence ID" value="NZ_QLNP01000077.1"/>
</dbReference>
<dbReference type="InterPro" id="IPR029063">
    <property type="entry name" value="SAM-dependent_MTases_sf"/>
</dbReference>
<reference evidence="2 3" key="1">
    <citation type="submission" date="2018-04" db="EMBL/GenBank/DDBJ databases">
        <title>Bacteria isolated from cave deposits of Manipur.</title>
        <authorList>
            <person name="Sahoo D."/>
            <person name="Sarangthem I."/>
            <person name="Nandeibam J."/>
        </authorList>
    </citation>
    <scope>NUCLEOTIDE SEQUENCE [LARGE SCALE GENOMIC DNA]</scope>
    <source>
        <strain evidence="3">mrc11</strain>
    </source>
</reference>
<dbReference type="InterPro" id="IPR041698">
    <property type="entry name" value="Methyltransf_25"/>
</dbReference>
<accession>A0A328HG01</accession>
<comment type="caution">
    <text evidence="2">The sequence shown here is derived from an EMBL/GenBank/DDBJ whole genome shotgun (WGS) entry which is preliminary data.</text>
</comment>
<dbReference type="GO" id="GO:0008168">
    <property type="term" value="F:methyltransferase activity"/>
    <property type="evidence" value="ECO:0007669"/>
    <property type="project" value="UniProtKB-KW"/>
</dbReference>
<protein>
    <submittedName>
        <fullName evidence="2">Class I SAM-dependent methyltransferase</fullName>
    </submittedName>
</protein>
<dbReference type="Pfam" id="PF13649">
    <property type="entry name" value="Methyltransf_25"/>
    <property type="match status" value="1"/>
</dbReference>
<dbReference type="CDD" id="cd02440">
    <property type="entry name" value="AdoMet_MTases"/>
    <property type="match status" value="1"/>
</dbReference>
<dbReference type="Gene3D" id="3.40.50.150">
    <property type="entry name" value="Vaccinia Virus protein VP39"/>
    <property type="match status" value="1"/>
</dbReference>
<dbReference type="EMBL" id="QLNP01000077">
    <property type="protein sequence ID" value="RAM37071.1"/>
    <property type="molecule type" value="Genomic_DNA"/>
</dbReference>
<keyword evidence="2" id="KW-0489">Methyltransferase</keyword>
<proteinExistence type="predicted"/>
<keyword evidence="2" id="KW-0808">Transferase</keyword>
<feature type="domain" description="Methyltransferase" evidence="1">
    <location>
        <begin position="24"/>
        <end position="111"/>
    </location>
</feature>
<evidence type="ECO:0000313" key="3">
    <source>
        <dbReference type="Proteomes" id="UP000249166"/>
    </source>
</evidence>
<gene>
    <name evidence="2" type="ORF">DBZ45_11590</name>
</gene>
<dbReference type="SUPFAM" id="SSF53335">
    <property type="entry name" value="S-adenosyl-L-methionine-dependent methyltransferases"/>
    <property type="match status" value="1"/>
</dbReference>
<evidence type="ECO:0000259" key="1">
    <source>
        <dbReference type="Pfam" id="PF13649"/>
    </source>
</evidence>
<dbReference type="AlphaFoldDB" id="A0A328HG01"/>
<organism evidence="2 3">
    <name type="scientific">Arthrobacter globiformis</name>
    <dbReference type="NCBI Taxonomy" id="1665"/>
    <lineage>
        <taxon>Bacteria</taxon>
        <taxon>Bacillati</taxon>
        <taxon>Actinomycetota</taxon>
        <taxon>Actinomycetes</taxon>
        <taxon>Micrococcales</taxon>
        <taxon>Micrococcaceae</taxon>
        <taxon>Arthrobacter</taxon>
    </lineage>
</organism>
<dbReference type="Proteomes" id="UP000249166">
    <property type="component" value="Unassembled WGS sequence"/>
</dbReference>